<proteinExistence type="predicted"/>
<evidence type="ECO:0000313" key="1">
    <source>
        <dbReference type="EMBL" id="BDQ33063.1"/>
    </source>
</evidence>
<dbReference type="InterPro" id="IPR011322">
    <property type="entry name" value="N-reg_PII-like_a/b"/>
</dbReference>
<keyword evidence="2" id="KW-1185">Reference proteome</keyword>
<dbReference type="EMBL" id="AP026708">
    <property type="protein sequence ID" value="BDQ33063.1"/>
    <property type="molecule type" value="Genomic_DNA"/>
</dbReference>
<accession>A0ABM8ANU6</accession>
<dbReference type="Pfam" id="PF00543">
    <property type="entry name" value="P-II"/>
    <property type="match status" value="1"/>
</dbReference>
<dbReference type="RefSeq" id="WP_264983121.1">
    <property type="nucleotide sequence ID" value="NZ_AP026708.1"/>
</dbReference>
<dbReference type="SUPFAM" id="SSF54913">
    <property type="entry name" value="GlnB-like"/>
    <property type="match status" value="1"/>
</dbReference>
<protein>
    <submittedName>
        <fullName evidence="1">Nitrogen regulatory protein P-II</fullName>
    </submittedName>
</protein>
<dbReference type="Proteomes" id="UP001061361">
    <property type="component" value="Chromosome"/>
</dbReference>
<dbReference type="InterPro" id="IPR015867">
    <property type="entry name" value="N-reg_PII/ATP_PRibTrfase_C"/>
</dbReference>
<dbReference type="Gene3D" id="3.30.70.120">
    <property type="match status" value="1"/>
</dbReference>
<sequence>MRFKLIIASVKPHITDPVVDAAKAAGATGATIITGRGTGIREAHTFFGLTLEDQTDLIYFLLEEHLVAPVLEAVRTAGKFDQPGTGIAYVLPVENAVGLESQIEHFKEGIRDL</sequence>
<evidence type="ECO:0000313" key="2">
    <source>
        <dbReference type="Proteomes" id="UP001061361"/>
    </source>
</evidence>
<gene>
    <name evidence="1" type="ORF">JCM14722_06050</name>
</gene>
<organism evidence="1 2">
    <name type="scientific">Pseudodesulfovibrio portus</name>
    <dbReference type="NCBI Taxonomy" id="231439"/>
    <lineage>
        <taxon>Bacteria</taxon>
        <taxon>Pseudomonadati</taxon>
        <taxon>Thermodesulfobacteriota</taxon>
        <taxon>Desulfovibrionia</taxon>
        <taxon>Desulfovibrionales</taxon>
        <taxon>Desulfovibrionaceae</taxon>
    </lineage>
</organism>
<dbReference type="InterPro" id="IPR002187">
    <property type="entry name" value="N-reg_PII"/>
</dbReference>
<name>A0ABM8ANU6_9BACT</name>
<reference evidence="1" key="1">
    <citation type="submission" date="2022-08" db="EMBL/GenBank/DDBJ databases">
        <title>Genome Sequence of the sulphate-reducing bacterium, Pseudodesulfovibrio portus JCM14722.</title>
        <authorList>
            <person name="Kondo R."/>
            <person name="Kataoka T."/>
        </authorList>
    </citation>
    <scope>NUCLEOTIDE SEQUENCE</scope>
    <source>
        <strain evidence="1">JCM 14722</strain>
    </source>
</reference>
<dbReference type="PROSITE" id="PS51343">
    <property type="entry name" value="PII_GLNB_DOM"/>
    <property type="match status" value="1"/>
</dbReference>
<dbReference type="SMART" id="SM00938">
    <property type="entry name" value="P-II"/>
    <property type="match status" value="1"/>
</dbReference>